<dbReference type="EMBL" id="FQYU01000003">
    <property type="protein sequence ID" value="SHJ26711.1"/>
    <property type="molecule type" value="Genomic_DNA"/>
</dbReference>
<evidence type="ECO:0000256" key="1">
    <source>
        <dbReference type="ARBA" id="ARBA00004496"/>
    </source>
</evidence>
<gene>
    <name evidence="13" type="ORF">SAMN04488513_103221</name>
</gene>
<dbReference type="NCBIfam" id="TIGR00057">
    <property type="entry name" value="L-threonylcarbamoyladenylate synthase"/>
    <property type="match status" value="1"/>
</dbReference>
<name>A0A1M6HWY4_9FLAO</name>
<dbReference type="PANTHER" id="PTHR17490">
    <property type="entry name" value="SUA5"/>
    <property type="match status" value="1"/>
</dbReference>
<evidence type="ECO:0000256" key="8">
    <source>
        <dbReference type="ARBA" id="ARBA00022741"/>
    </source>
</evidence>
<evidence type="ECO:0000256" key="3">
    <source>
        <dbReference type="ARBA" id="ARBA00012584"/>
    </source>
</evidence>
<keyword evidence="7" id="KW-0548">Nucleotidyltransferase</keyword>
<dbReference type="InterPro" id="IPR050156">
    <property type="entry name" value="TC-AMP_synthase_SUA5"/>
</dbReference>
<dbReference type="Pfam" id="PF01300">
    <property type="entry name" value="Sua5_yciO_yrdC"/>
    <property type="match status" value="1"/>
</dbReference>
<evidence type="ECO:0000256" key="2">
    <source>
        <dbReference type="ARBA" id="ARBA00007663"/>
    </source>
</evidence>
<sequence>MVKEINEACTTLQQGGLILYPTDTVWGIGCDATDEAAVRKVFALKNREDSKALICLVANDAMLEKHVEHVPELAFDLIDLSTKPTTIVYDAPVGVAKNLIAPDNTLAIRVASDKFCRYLINKFKKPIVSTSANISGHPTPKTFAEISDRILKGVDYVVNLQPEHVNPVPSAIIKLGNDGTVKVIRE</sequence>
<dbReference type="STRING" id="192903.SAMN04488513_103221"/>
<evidence type="ECO:0000256" key="6">
    <source>
        <dbReference type="ARBA" id="ARBA00022694"/>
    </source>
</evidence>
<keyword evidence="14" id="KW-1185">Reference proteome</keyword>
<organism evidence="13 14">
    <name type="scientific">Pseudozobellia thermophila</name>
    <dbReference type="NCBI Taxonomy" id="192903"/>
    <lineage>
        <taxon>Bacteria</taxon>
        <taxon>Pseudomonadati</taxon>
        <taxon>Bacteroidota</taxon>
        <taxon>Flavobacteriia</taxon>
        <taxon>Flavobacteriales</taxon>
        <taxon>Flavobacteriaceae</taxon>
        <taxon>Pseudozobellia</taxon>
    </lineage>
</organism>
<dbReference type="GO" id="GO:0008033">
    <property type="term" value="P:tRNA processing"/>
    <property type="evidence" value="ECO:0007669"/>
    <property type="project" value="UniProtKB-KW"/>
</dbReference>
<dbReference type="Gene3D" id="3.90.870.10">
    <property type="entry name" value="DHBP synthase"/>
    <property type="match status" value="1"/>
</dbReference>
<dbReference type="GO" id="GO:0005737">
    <property type="term" value="C:cytoplasm"/>
    <property type="evidence" value="ECO:0007669"/>
    <property type="project" value="UniProtKB-SubCell"/>
</dbReference>
<comment type="catalytic activity">
    <reaction evidence="11">
        <text>L-threonine + hydrogencarbonate + ATP = L-threonylcarbamoyladenylate + diphosphate + H2O</text>
        <dbReference type="Rhea" id="RHEA:36407"/>
        <dbReference type="ChEBI" id="CHEBI:15377"/>
        <dbReference type="ChEBI" id="CHEBI:17544"/>
        <dbReference type="ChEBI" id="CHEBI:30616"/>
        <dbReference type="ChEBI" id="CHEBI:33019"/>
        <dbReference type="ChEBI" id="CHEBI:57926"/>
        <dbReference type="ChEBI" id="CHEBI:73682"/>
        <dbReference type="EC" id="2.7.7.87"/>
    </reaction>
</comment>
<evidence type="ECO:0000313" key="14">
    <source>
        <dbReference type="Proteomes" id="UP000184543"/>
    </source>
</evidence>
<dbReference type="Proteomes" id="UP000184543">
    <property type="component" value="Unassembled WGS sequence"/>
</dbReference>
<dbReference type="GO" id="GO:0006450">
    <property type="term" value="P:regulation of translational fidelity"/>
    <property type="evidence" value="ECO:0007669"/>
    <property type="project" value="TreeGrafter"/>
</dbReference>
<dbReference type="GO" id="GO:0005524">
    <property type="term" value="F:ATP binding"/>
    <property type="evidence" value="ECO:0007669"/>
    <property type="project" value="UniProtKB-KW"/>
</dbReference>
<dbReference type="SUPFAM" id="SSF55821">
    <property type="entry name" value="YrdC/RibB"/>
    <property type="match status" value="1"/>
</dbReference>
<keyword evidence="6" id="KW-0819">tRNA processing</keyword>
<evidence type="ECO:0000256" key="5">
    <source>
        <dbReference type="ARBA" id="ARBA00022679"/>
    </source>
</evidence>
<dbReference type="GO" id="GO:0061710">
    <property type="term" value="F:L-threonylcarbamoyladenylate synthase"/>
    <property type="evidence" value="ECO:0007669"/>
    <property type="project" value="UniProtKB-EC"/>
</dbReference>
<dbReference type="AlphaFoldDB" id="A0A1M6HWY4"/>
<keyword evidence="9" id="KW-0067">ATP-binding</keyword>
<evidence type="ECO:0000259" key="12">
    <source>
        <dbReference type="PROSITE" id="PS51163"/>
    </source>
</evidence>
<dbReference type="InterPro" id="IPR006070">
    <property type="entry name" value="Sua5-like_dom"/>
</dbReference>
<protein>
    <recommendedName>
        <fullName evidence="10">L-threonylcarbamoyladenylate synthase</fullName>
        <ecNumber evidence="3">2.7.7.87</ecNumber>
    </recommendedName>
    <alternativeName>
        <fullName evidence="10">L-threonylcarbamoyladenylate synthase</fullName>
    </alternativeName>
</protein>
<dbReference type="PROSITE" id="PS51163">
    <property type="entry name" value="YRDC"/>
    <property type="match status" value="1"/>
</dbReference>
<dbReference type="EC" id="2.7.7.87" evidence="3"/>
<proteinExistence type="inferred from homology"/>
<dbReference type="RefSeq" id="WP_072993456.1">
    <property type="nucleotide sequence ID" value="NZ_FQYU01000003.1"/>
</dbReference>
<comment type="similarity">
    <text evidence="2">Belongs to the SUA5 family.</text>
</comment>
<evidence type="ECO:0000313" key="13">
    <source>
        <dbReference type="EMBL" id="SHJ26711.1"/>
    </source>
</evidence>
<evidence type="ECO:0000256" key="10">
    <source>
        <dbReference type="ARBA" id="ARBA00029774"/>
    </source>
</evidence>
<reference evidence="14" key="1">
    <citation type="submission" date="2016-11" db="EMBL/GenBank/DDBJ databases">
        <authorList>
            <person name="Varghese N."/>
            <person name="Submissions S."/>
        </authorList>
    </citation>
    <scope>NUCLEOTIDE SEQUENCE [LARGE SCALE GENOMIC DNA]</scope>
    <source>
        <strain evidence="14">DSM 19858</strain>
    </source>
</reference>
<evidence type="ECO:0000256" key="4">
    <source>
        <dbReference type="ARBA" id="ARBA00022490"/>
    </source>
</evidence>
<dbReference type="PANTHER" id="PTHR17490:SF16">
    <property type="entry name" value="THREONYLCARBAMOYL-AMP SYNTHASE"/>
    <property type="match status" value="1"/>
</dbReference>
<accession>A0A1M6HWY4</accession>
<dbReference type="GO" id="GO:0003725">
    <property type="term" value="F:double-stranded RNA binding"/>
    <property type="evidence" value="ECO:0007669"/>
    <property type="project" value="InterPro"/>
</dbReference>
<dbReference type="GO" id="GO:0000049">
    <property type="term" value="F:tRNA binding"/>
    <property type="evidence" value="ECO:0007669"/>
    <property type="project" value="TreeGrafter"/>
</dbReference>
<keyword evidence="4" id="KW-0963">Cytoplasm</keyword>
<comment type="subcellular location">
    <subcellularLocation>
        <location evidence="1">Cytoplasm</location>
    </subcellularLocation>
</comment>
<dbReference type="OrthoDB" id="9814580at2"/>
<keyword evidence="8" id="KW-0547">Nucleotide-binding</keyword>
<keyword evidence="5" id="KW-0808">Transferase</keyword>
<evidence type="ECO:0000256" key="7">
    <source>
        <dbReference type="ARBA" id="ARBA00022695"/>
    </source>
</evidence>
<evidence type="ECO:0000256" key="9">
    <source>
        <dbReference type="ARBA" id="ARBA00022840"/>
    </source>
</evidence>
<feature type="domain" description="YrdC-like" evidence="12">
    <location>
        <begin position="2"/>
        <end position="186"/>
    </location>
</feature>
<evidence type="ECO:0000256" key="11">
    <source>
        <dbReference type="ARBA" id="ARBA00048366"/>
    </source>
</evidence>
<dbReference type="InterPro" id="IPR017945">
    <property type="entry name" value="DHBP_synth_RibB-like_a/b_dom"/>
</dbReference>